<dbReference type="Gene3D" id="2.40.240.130">
    <property type="match status" value="1"/>
</dbReference>
<dbReference type="GO" id="GO:0019901">
    <property type="term" value="F:protein kinase binding"/>
    <property type="evidence" value="ECO:0007669"/>
    <property type="project" value="TreeGrafter"/>
</dbReference>
<dbReference type="EMBL" id="CAKOFQ010007455">
    <property type="protein sequence ID" value="CAH2001570.1"/>
    <property type="molecule type" value="Genomic_DNA"/>
</dbReference>
<dbReference type="PROSITE" id="PS50132">
    <property type="entry name" value="RGS"/>
    <property type="match status" value="1"/>
</dbReference>
<feature type="region of interest" description="Disordered" evidence="5">
    <location>
        <begin position="1"/>
        <end position="59"/>
    </location>
</feature>
<dbReference type="GO" id="GO:0005634">
    <property type="term" value="C:nucleus"/>
    <property type="evidence" value="ECO:0007669"/>
    <property type="project" value="TreeGrafter"/>
</dbReference>
<feature type="region of interest" description="Disordered" evidence="5">
    <location>
        <begin position="453"/>
        <end position="473"/>
    </location>
</feature>
<dbReference type="InterPro" id="IPR043581">
    <property type="entry name" value="Axin-like"/>
</dbReference>
<dbReference type="SMART" id="SM00021">
    <property type="entry name" value="DAX"/>
    <property type="match status" value="1"/>
</dbReference>
<dbReference type="GO" id="GO:0030877">
    <property type="term" value="C:beta-catenin destruction complex"/>
    <property type="evidence" value="ECO:0007669"/>
    <property type="project" value="TreeGrafter"/>
</dbReference>
<dbReference type="InterPro" id="IPR029071">
    <property type="entry name" value="Ubiquitin-like_domsf"/>
</dbReference>
<evidence type="ECO:0000256" key="4">
    <source>
        <dbReference type="PROSITE-ProRule" id="PRU00069"/>
    </source>
</evidence>
<evidence type="ECO:0000256" key="5">
    <source>
        <dbReference type="SAM" id="MobiDB-lite"/>
    </source>
</evidence>
<evidence type="ECO:0000256" key="2">
    <source>
        <dbReference type="ARBA" id="ARBA00022490"/>
    </source>
</evidence>
<gene>
    <name evidence="9" type="ORF">ACAOBT_LOCUS26282</name>
    <name evidence="8" type="ORF">ACAOBT_LOCUS3439</name>
</gene>
<dbReference type="GO" id="GO:0032436">
    <property type="term" value="P:positive regulation of proteasomal ubiquitin-dependent protein catabolic process"/>
    <property type="evidence" value="ECO:0007669"/>
    <property type="project" value="TreeGrafter"/>
</dbReference>
<keyword evidence="3 4" id="KW-0879">Wnt signaling pathway</keyword>
<comment type="caution">
    <text evidence="8">The sequence shown here is derived from an EMBL/GenBank/DDBJ whole genome shotgun (WGS) entry which is preliminary data.</text>
</comment>
<keyword evidence="10" id="KW-1185">Reference proteome</keyword>
<feature type="compositionally biased region" description="Basic and acidic residues" evidence="5">
    <location>
        <begin position="575"/>
        <end position="589"/>
    </location>
</feature>
<reference evidence="8" key="1">
    <citation type="submission" date="2022-03" db="EMBL/GenBank/DDBJ databases">
        <authorList>
            <person name="Sayadi A."/>
        </authorList>
    </citation>
    <scope>NUCLEOTIDE SEQUENCE</scope>
</reference>
<evidence type="ECO:0000313" key="8">
    <source>
        <dbReference type="EMBL" id="CAH1959890.1"/>
    </source>
</evidence>
<dbReference type="Pfam" id="PF00778">
    <property type="entry name" value="DIX"/>
    <property type="match status" value="1"/>
</dbReference>
<dbReference type="PANTHER" id="PTHR46102">
    <property type="entry name" value="AXIN"/>
    <property type="match status" value="1"/>
</dbReference>
<evidence type="ECO:0000259" key="7">
    <source>
        <dbReference type="PROSITE" id="PS50841"/>
    </source>
</evidence>
<comment type="subcellular location">
    <subcellularLocation>
        <location evidence="1">Cytoplasm</location>
    </subcellularLocation>
</comment>
<dbReference type="Gene3D" id="1.10.167.10">
    <property type="entry name" value="Regulator of G-protein Signalling 4, domain 2"/>
    <property type="match status" value="1"/>
</dbReference>
<accession>A0A9P0JXE9</accession>
<protein>
    <recommendedName>
        <fullName evidence="11">Axin</fullName>
    </recommendedName>
</protein>
<feature type="compositionally biased region" description="Basic and acidic residues" evidence="5">
    <location>
        <begin position="15"/>
        <end position="25"/>
    </location>
</feature>
<feature type="domain" description="RGS" evidence="6">
    <location>
        <begin position="111"/>
        <end position="231"/>
    </location>
</feature>
<dbReference type="PANTHER" id="PTHR46102:SF2">
    <property type="entry name" value="AXIN"/>
    <property type="match status" value="1"/>
</dbReference>
<organism evidence="8 10">
    <name type="scientific">Acanthoscelides obtectus</name>
    <name type="common">Bean weevil</name>
    <name type="synonym">Bruchus obtectus</name>
    <dbReference type="NCBI Taxonomy" id="200917"/>
    <lineage>
        <taxon>Eukaryota</taxon>
        <taxon>Metazoa</taxon>
        <taxon>Ecdysozoa</taxon>
        <taxon>Arthropoda</taxon>
        <taxon>Hexapoda</taxon>
        <taxon>Insecta</taxon>
        <taxon>Pterygota</taxon>
        <taxon>Neoptera</taxon>
        <taxon>Endopterygota</taxon>
        <taxon>Coleoptera</taxon>
        <taxon>Polyphaga</taxon>
        <taxon>Cucujiformia</taxon>
        <taxon>Chrysomeloidea</taxon>
        <taxon>Chrysomelidae</taxon>
        <taxon>Bruchinae</taxon>
        <taxon>Bruchini</taxon>
        <taxon>Acanthoscelides</taxon>
    </lineage>
</organism>
<dbReference type="EMBL" id="CAKOFQ010006685">
    <property type="protein sequence ID" value="CAH1959890.1"/>
    <property type="molecule type" value="Genomic_DNA"/>
</dbReference>
<sequence>MNEREKNKGSSAKQVSHEAYFDHKCPRPPVPGEERSHFTSDWDPPQQHEGWAKPRAPSPPIPVRKHCSYTNDGSLAYVEGAASASMASTSLGAGAAPCYSPPSACLRWTYSLRHLLQDPDGVRLFQQYLASEGRRHSDALDFWFACEGLRKQTAKEKIQQLVKVIYKKFFVKSALPIDEELRKDIGRSIKFSQCLEPPVTLFDKAQAKVEQLIDETTYPNFLKSDTYLQYLENVQNHSSSSSSDYSNELSNLANGPDPLPTLHEDMELIMNPPVHMSHTSGSLSTGYHTPNVGAGSSTRLTKELLLMSQKHRALDVRPKSETFASDGRSLGRTTRRKAVIEARKTREYAALNQETHMHQILIPRTQRIDTRQCQPMDRDTFAAILIEKLEAVKRGQDQQELLDKKLREGEARGSYTELQSRELANAIREKLQLEDDNDQDILDQHVSRVFSDLTPARSPGFSSPRVRSPPRNRHVQPYLRCRRKDKDGFSTFSSDSGNVHDFAEGSEHKMTMVKSKSMPEYPDDRFIRGACGRRSSKKTLTELTDSGVSVVSDTPPVLPPVKDSRVLAWLMDSDKSGRGASHTHSEMSLKHRSHRTSSATSPIASRHRKGFSSRSSSVERNSCSGATLGPAQPFVADPSMPPLPLPNTAIQLEEARRRLEDDMRTKKQRSSSSRHHPDLVQSSQSTLRKSMRTSSSRPSASQQPADDVTTVVFNFCEEQFPYRTKIPGTQVTLRQFKEYLPKKGNYRFFFKTLCEELGNQVIQEEISNDADILPLWEGKIMAQVKPID</sequence>
<dbReference type="InterPro" id="IPR001158">
    <property type="entry name" value="DIX"/>
</dbReference>
<dbReference type="Pfam" id="PF00615">
    <property type="entry name" value="RGS"/>
    <property type="match status" value="1"/>
</dbReference>
<dbReference type="InterPro" id="IPR024066">
    <property type="entry name" value="RGS_subdom1/3"/>
</dbReference>
<name>A0A9P0JXE9_ACAOB</name>
<evidence type="ECO:0008006" key="11">
    <source>
        <dbReference type="Google" id="ProtNLM"/>
    </source>
</evidence>
<evidence type="ECO:0000313" key="9">
    <source>
        <dbReference type="EMBL" id="CAH2001570.1"/>
    </source>
</evidence>
<dbReference type="SMART" id="SM00315">
    <property type="entry name" value="RGS"/>
    <property type="match status" value="1"/>
</dbReference>
<dbReference type="OrthoDB" id="10007451at2759"/>
<keyword evidence="2" id="KW-0963">Cytoplasm</keyword>
<dbReference type="Pfam" id="PF08833">
    <property type="entry name" value="Axin_b-cat_bind"/>
    <property type="match status" value="1"/>
</dbReference>
<evidence type="ECO:0000256" key="1">
    <source>
        <dbReference type="ARBA" id="ARBA00004496"/>
    </source>
</evidence>
<dbReference type="GO" id="GO:0048468">
    <property type="term" value="P:cell development"/>
    <property type="evidence" value="ECO:0007669"/>
    <property type="project" value="TreeGrafter"/>
</dbReference>
<dbReference type="InterPro" id="IPR014936">
    <property type="entry name" value="Axin_b-cat-bd"/>
</dbReference>
<dbReference type="AlphaFoldDB" id="A0A9P0JXE9"/>
<dbReference type="PRINTS" id="PR01301">
    <property type="entry name" value="RGSPROTEIN"/>
</dbReference>
<dbReference type="GO" id="GO:0016055">
    <property type="term" value="P:Wnt signaling pathway"/>
    <property type="evidence" value="ECO:0007669"/>
    <property type="project" value="UniProtKB-KW"/>
</dbReference>
<dbReference type="GO" id="GO:0090090">
    <property type="term" value="P:negative regulation of canonical Wnt signaling pathway"/>
    <property type="evidence" value="ECO:0007669"/>
    <property type="project" value="InterPro"/>
</dbReference>
<feature type="compositionally biased region" description="Low complexity" evidence="5">
    <location>
        <begin position="239"/>
        <end position="251"/>
    </location>
</feature>
<dbReference type="Proteomes" id="UP001152888">
    <property type="component" value="Unassembled WGS sequence"/>
</dbReference>
<feature type="compositionally biased region" description="Low complexity" evidence="5">
    <location>
        <begin position="692"/>
        <end position="705"/>
    </location>
</feature>
<dbReference type="PROSITE" id="PS50841">
    <property type="entry name" value="DIX"/>
    <property type="match status" value="1"/>
</dbReference>
<dbReference type="InterPro" id="IPR038207">
    <property type="entry name" value="DIX_dom_sf"/>
</dbReference>
<evidence type="ECO:0000259" key="6">
    <source>
        <dbReference type="PROSITE" id="PS50132"/>
    </source>
</evidence>
<dbReference type="InterPro" id="IPR044926">
    <property type="entry name" value="RGS_subdomain_2"/>
</dbReference>
<dbReference type="SUPFAM" id="SSF54236">
    <property type="entry name" value="Ubiquitin-like"/>
    <property type="match status" value="1"/>
</dbReference>
<dbReference type="GO" id="GO:0031625">
    <property type="term" value="F:ubiquitin protein ligase binding"/>
    <property type="evidence" value="ECO:0007669"/>
    <property type="project" value="TreeGrafter"/>
</dbReference>
<proteinExistence type="predicted"/>
<dbReference type="SUPFAM" id="SSF48097">
    <property type="entry name" value="Regulator of G-protein signaling, RGS"/>
    <property type="match status" value="1"/>
</dbReference>
<dbReference type="InterPro" id="IPR016137">
    <property type="entry name" value="RGS"/>
</dbReference>
<dbReference type="GO" id="GO:0005737">
    <property type="term" value="C:cytoplasm"/>
    <property type="evidence" value="ECO:0007669"/>
    <property type="project" value="UniProtKB-SubCell"/>
</dbReference>
<feature type="compositionally biased region" description="Low complexity" evidence="5">
    <location>
        <begin position="457"/>
        <end position="466"/>
    </location>
</feature>
<feature type="region of interest" description="Disordered" evidence="5">
    <location>
        <begin position="239"/>
        <end position="260"/>
    </location>
</feature>
<dbReference type="GO" id="GO:0008013">
    <property type="term" value="F:beta-catenin binding"/>
    <property type="evidence" value="ECO:0007669"/>
    <property type="project" value="TreeGrafter"/>
</dbReference>
<evidence type="ECO:0000313" key="10">
    <source>
        <dbReference type="Proteomes" id="UP001152888"/>
    </source>
</evidence>
<feature type="domain" description="DIX" evidence="7">
    <location>
        <begin position="706"/>
        <end position="788"/>
    </location>
</feature>
<dbReference type="GO" id="GO:0005886">
    <property type="term" value="C:plasma membrane"/>
    <property type="evidence" value="ECO:0007669"/>
    <property type="project" value="TreeGrafter"/>
</dbReference>
<feature type="region of interest" description="Disordered" evidence="5">
    <location>
        <begin position="658"/>
        <end position="705"/>
    </location>
</feature>
<feature type="compositionally biased region" description="Low complexity" evidence="5">
    <location>
        <begin position="612"/>
        <end position="624"/>
    </location>
</feature>
<feature type="region of interest" description="Disordered" evidence="5">
    <location>
        <begin position="575"/>
        <end position="646"/>
    </location>
</feature>
<dbReference type="InterPro" id="IPR036305">
    <property type="entry name" value="RGS_sf"/>
</dbReference>
<evidence type="ECO:0000256" key="3">
    <source>
        <dbReference type="ARBA" id="ARBA00022687"/>
    </source>
</evidence>
<dbReference type="Gene3D" id="1.10.196.10">
    <property type="match status" value="1"/>
</dbReference>
<dbReference type="GO" id="GO:0060090">
    <property type="term" value="F:molecular adaptor activity"/>
    <property type="evidence" value="ECO:0007669"/>
    <property type="project" value="TreeGrafter"/>
</dbReference>